<feature type="region of interest" description="Disordered" evidence="1">
    <location>
        <begin position="179"/>
        <end position="199"/>
    </location>
</feature>
<dbReference type="EMBL" id="AWUE01004618">
    <property type="protein sequence ID" value="OMP13300.1"/>
    <property type="molecule type" value="Genomic_DNA"/>
</dbReference>
<evidence type="ECO:0000313" key="2">
    <source>
        <dbReference type="EMBL" id="OMP13300.1"/>
    </source>
</evidence>
<feature type="region of interest" description="Disordered" evidence="1">
    <location>
        <begin position="1"/>
        <end position="146"/>
    </location>
</feature>
<gene>
    <name evidence="2" type="ORF">COLO4_01917</name>
</gene>
<feature type="non-terminal residue" evidence="2">
    <location>
        <position position="199"/>
    </location>
</feature>
<evidence type="ECO:0000313" key="3">
    <source>
        <dbReference type="Proteomes" id="UP000187203"/>
    </source>
</evidence>
<protein>
    <submittedName>
        <fullName evidence="2">Uncharacterized protein</fullName>
    </submittedName>
</protein>
<keyword evidence="3" id="KW-1185">Reference proteome</keyword>
<dbReference type="AlphaFoldDB" id="A0A1R3L200"/>
<sequence>IHPTRPPAAGPKQGPGSPAHHRRRVAQPPPGGTGRRRPAAHTRPRARNRVQLAGALHRRRPGAGCFHRQRRPGAGGAVPRRCECRGAGQQPRSHQQPEEQPGNPALPTRADPADRCPALPAEPGQAAVRRGVPRPAVPPGLAGQYLQPAGAEPVAARTGVGLHRERGCTVDAADARQLAPAPREENRPGALRAVATGLI</sequence>
<reference evidence="3" key="1">
    <citation type="submission" date="2013-09" db="EMBL/GenBank/DDBJ databases">
        <title>Corchorus olitorius genome sequencing.</title>
        <authorList>
            <person name="Alam M."/>
            <person name="Haque M.S."/>
            <person name="Islam M.S."/>
            <person name="Emdad E.M."/>
            <person name="Islam M.M."/>
            <person name="Ahmed B."/>
            <person name="Halim A."/>
            <person name="Hossen Q.M.M."/>
            <person name="Hossain M.Z."/>
            <person name="Ahmed R."/>
            <person name="Khan M.M."/>
            <person name="Islam R."/>
            <person name="Rashid M.M."/>
            <person name="Khan S.A."/>
            <person name="Rahman M.S."/>
            <person name="Alam M."/>
            <person name="Yahiya A.S."/>
            <person name="Khan M.S."/>
            <person name="Azam M.S."/>
            <person name="Haque T."/>
            <person name="Lashkar M.Z.H."/>
            <person name="Akhand A.I."/>
            <person name="Morshed G."/>
            <person name="Roy S."/>
            <person name="Uddin K.S."/>
            <person name="Rabeya T."/>
            <person name="Hossain A.S."/>
            <person name="Chowdhury A."/>
            <person name="Snigdha A.R."/>
            <person name="Mortoza M.S."/>
            <person name="Matin S.A."/>
            <person name="Hoque S.M.E."/>
            <person name="Islam M.K."/>
            <person name="Roy D.K."/>
            <person name="Haider R."/>
            <person name="Moosa M.M."/>
            <person name="Elias S.M."/>
            <person name="Hasan A.M."/>
            <person name="Jahan S."/>
            <person name="Shafiuddin M."/>
            <person name="Mahmood N."/>
            <person name="Shommy N.S."/>
        </authorList>
    </citation>
    <scope>NUCLEOTIDE SEQUENCE [LARGE SCALE GENOMIC DNA]</scope>
    <source>
        <strain evidence="3">cv. O-4</strain>
    </source>
</reference>
<feature type="non-terminal residue" evidence="2">
    <location>
        <position position="1"/>
    </location>
</feature>
<name>A0A1R3L200_9ROSI</name>
<organism evidence="2 3">
    <name type="scientific">Corchorus olitorius</name>
    <dbReference type="NCBI Taxonomy" id="93759"/>
    <lineage>
        <taxon>Eukaryota</taxon>
        <taxon>Viridiplantae</taxon>
        <taxon>Streptophyta</taxon>
        <taxon>Embryophyta</taxon>
        <taxon>Tracheophyta</taxon>
        <taxon>Spermatophyta</taxon>
        <taxon>Magnoliopsida</taxon>
        <taxon>eudicotyledons</taxon>
        <taxon>Gunneridae</taxon>
        <taxon>Pentapetalae</taxon>
        <taxon>rosids</taxon>
        <taxon>malvids</taxon>
        <taxon>Malvales</taxon>
        <taxon>Malvaceae</taxon>
        <taxon>Grewioideae</taxon>
        <taxon>Apeibeae</taxon>
        <taxon>Corchorus</taxon>
    </lineage>
</organism>
<feature type="compositionally biased region" description="Low complexity" evidence="1">
    <location>
        <begin position="126"/>
        <end position="143"/>
    </location>
</feature>
<proteinExistence type="predicted"/>
<accession>A0A1R3L200</accession>
<feature type="compositionally biased region" description="Basic residues" evidence="1">
    <location>
        <begin position="56"/>
        <end position="71"/>
    </location>
</feature>
<evidence type="ECO:0000256" key="1">
    <source>
        <dbReference type="SAM" id="MobiDB-lite"/>
    </source>
</evidence>
<dbReference type="Proteomes" id="UP000187203">
    <property type="component" value="Unassembled WGS sequence"/>
</dbReference>
<feature type="compositionally biased region" description="Basic residues" evidence="1">
    <location>
        <begin position="34"/>
        <end position="48"/>
    </location>
</feature>
<comment type="caution">
    <text evidence="2">The sequence shown here is derived from an EMBL/GenBank/DDBJ whole genome shotgun (WGS) entry which is preliminary data.</text>
</comment>